<evidence type="ECO:0000313" key="1">
    <source>
        <dbReference type="EMBL" id="EPR71662.1"/>
    </source>
</evidence>
<comment type="caution">
    <text evidence="1">The sequence shown here is derived from an EMBL/GenBank/DDBJ whole genome shotgun (WGS) entry which is preliminary data.</text>
</comment>
<dbReference type="Proteomes" id="UP000014974">
    <property type="component" value="Unassembled WGS sequence"/>
</dbReference>
<gene>
    <name evidence="1" type="ORF">ADICYQ_0133</name>
</gene>
<evidence type="ECO:0000313" key="2">
    <source>
        <dbReference type="Proteomes" id="UP000014974"/>
    </source>
</evidence>
<name>S7VQP6_9BACT</name>
<accession>S7VQP6</accession>
<dbReference type="EMBL" id="ATNM01000004">
    <property type="protein sequence ID" value="EPR71662.1"/>
    <property type="molecule type" value="Genomic_DNA"/>
</dbReference>
<sequence>MKNFDAVFINLSEDLYLFQPKREVLNRNLSVLLSKNQQYRQIYLNFITHFHGFKPVTNGF</sequence>
<proteinExistence type="predicted"/>
<organism evidence="1 2">
    <name type="scientific">Cyclobacterium qasimii M12-11B</name>
    <dbReference type="NCBI Taxonomy" id="641524"/>
    <lineage>
        <taxon>Bacteria</taxon>
        <taxon>Pseudomonadati</taxon>
        <taxon>Bacteroidota</taxon>
        <taxon>Cytophagia</taxon>
        <taxon>Cytophagales</taxon>
        <taxon>Cyclobacteriaceae</taxon>
        <taxon>Cyclobacterium</taxon>
    </lineage>
</organism>
<dbReference type="AlphaFoldDB" id="S7VQP6"/>
<dbReference type="STRING" id="641524.ADICYQ_0133"/>
<protein>
    <submittedName>
        <fullName evidence="1">Uncharacterized protein</fullName>
    </submittedName>
</protein>
<reference evidence="1 2" key="1">
    <citation type="journal article" date="2013" name="Genome Announc.">
        <title>Draft Genome Sequence of Cyclobacterium qasimii Strain M12-11BT, Isolated from Arctic Marine Sediment.</title>
        <authorList>
            <person name="Shivaji S."/>
            <person name="Ara S."/>
            <person name="Singh A."/>
            <person name="Kumar Pinnaka A."/>
        </authorList>
    </citation>
    <scope>NUCLEOTIDE SEQUENCE [LARGE SCALE GENOMIC DNA]</scope>
    <source>
        <strain evidence="1 2">M12-11B</strain>
    </source>
</reference>